<accession>A0A0G0GAX3</accession>
<protein>
    <recommendedName>
        <fullName evidence="4">Fimbrial assembly family protein</fullName>
    </recommendedName>
</protein>
<gene>
    <name evidence="2" type="ORF">US36_C0003G0039</name>
</gene>
<evidence type="ECO:0008006" key="4">
    <source>
        <dbReference type="Google" id="ProtNLM"/>
    </source>
</evidence>
<name>A0A0G0GAX3_9BACT</name>
<evidence type="ECO:0000313" key="3">
    <source>
        <dbReference type="Proteomes" id="UP000034044"/>
    </source>
</evidence>
<proteinExistence type="predicted"/>
<dbReference type="InterPro" id="IPR007813">
    <property type="entry name" value="PilN"/>
</dbReference>
<comment type="caution">
    <text evidence="2">The sequence shown here is derived from an EMBL/GenBank/DDBJ whole genome shotgun (WGS) entry which is preliminary data.</text>
</comment>
<dbReference type="Pfam" id="PF05137">
    <property type="entry name" value="PilN"/>
    <property type="match status" value="1"/>
</dbReference>
<organism evidence="2 3">
    <name type="scientific">Candidatus Wolfebacteria bacterium GW2011_GWC1_37_10</name>
    <dbReference type="NCBI Taxonomy" id="1619010"/>
    <lineage>
        <taxon>Bacteria</taxon>
        <taxon>Candidatus Wolfeibacteriota</taxon>
    </lineage>
</organism>
<dbReference type="EMBL" id="LBSR01000003">
    <property type="protein sequence ID" value="KKQ23205.1"/>
    <property type="molecule type" value="Genomic_DNA"/>
</dbReference>
<dbReference type="Proteomes" id="UP000034044">
    <property type="component" value="Unassembled WGS sequence"/>
</dbReference>
<keyword evidence="1" id="KW-0472">Membrane</keyword>
<reference evidence="2 3" key="1">
    <citation type="journal article" date="2015" name="Nature">
        <title>rRNA introns, odd ribosomes, and small enigmatic genomes across a large radiation of phyla.</title>
        <authorList>
            <person name="Brown C.T."/>
            <person name="Hug L.A."/>
            <person name="Thomas B.C."/>
            <person name="Sharon I."/>
            <person name="Castelle C.J."/>
            <person name="Singh A."/>
            <person name="Wilkins M.J."/>
            <person name="Williams K.H."/>
            <person name="Banfield J.F."/>
        </authorList>
    </citation>
    <scope>NUCLEOTIDE SEQUENCE [LARGE SCALE GENOMIC DNA]</scope>
</reference>
<feature type="transmembrane region" description="Helical" evidence="1">
    <location>
        <begin position="25"/>
        <end position="47"/>
    </location>
</feature>
<evidence type="ECO:0000313" key="2">
    <source>
        <dbReference type="EMBL" id="KKQ23205.1"/>
    </source>
</evidence>
<keyword evidence="1" id="KW-0812">Transmembrane</keyword>
<sequence>MYTQSLLEEQLKKGENLAVGWPWRLLVLMTIIFILAVVVYFGMMFGFKPYLNSQIKNLEQKISNLSQSVDEDQQEKIIGLYSQFTNIKNLFEKRKSIGDFFNFIENNTYSNVNYKSLSLNLSEREVKIEGTAPNYETLVKQLTLMEKTDAVEKVFLENSSLSDLGKGLREIKFSLRIIFKNNFF</sequence>
<dbReference type="AlphaFoldDB" id="A0A0G0GAX3"/>
<keyword evidence="1" id="KW-1133">Transmembrane helix</keyword>
<evidence type="ECO:0000256" key="1">
    <source>
        <dbReference type="SAM" id="Phobius"/>
    </source>
</evidence>